<dbReference type="SUPFAM" id="SSF57850">
    <property type="entry name" value="RING/U-box"/>
    <property type="match status" value="1"/>
</dbReference>
<evidence type="ECO:0000256" key="4">
    <source>
        <dbReference type="ARBA" id="ARBA00022840"/>
    </source>
</evidence>
<evidence type="ECO:0000313" key="7">
    <source>
        <dbReference type="EMBL" id="CAK9108895.1"/>
    </source>
</evidence>
<dbReference type="PROSITE" id="PS50089">
    <property type="entry name" value="ZF_RING_2"/>
    <property type="match status" value="1"/>
</dbReference>
<dbReference type="PANTHER" id="PTHR43788:SF16">
    <property type="entry name" value="HELICASE WITH ZINC FINGER 2"/>
    <property type="match status" value="1"/>
</dbReference>
<evidence type="ECO:0000256" key="2">
    <source>
        <dbReference type="ARBA" id="ARBA00022801"/>
    </source>
</evidence>
<keyword evidence="2" id="KW-0378">Hydrolase</keyword>
<evidence type="ECO:0000256" key="1">
    <source>
        <dbReference type="ARBA" id="ARBA00022741"/>
    </source>
</evidence>
<keyword evidence="5" id="KW-0479">Metal-binding</keyword>
<evidence type="ECO:0000259" key="6">
    <source>
        <dbReference type="PROSITE" id="PS50089"/>
    </source>
</evidence>
<dbReference type="InterPro" id="IPR041677">
    <property type="entry name" value="DNA2/NAM7_AAA_11"/>
</dbReference>
<dbReference type="InterPro" id="IPR001841">
    <property type="entry name" value="Znf_RING"/>
</dbReference>
<dbReference type="Proteomes" id="UP001642464">
    <property type="component" value="Unassembled WGS sequence"/>
</dbReference>
<keyword evidence="5" id="KW-0862">Zinc</keyword>
<keyword evidence="4" id="KW-0067">ATP-binding</keyword>
<dbReference type="Pfam" id="PF13923">
    <property type="entry name" value="zf-C3HC4_2"/>
    <property type="match status" value="1"/>
</dbReference>
<comment type="caution">
    <text evidence="7">The sequence shown here is derived from an EMBL/GenBank/DDBJ whole genome shotgun (WGS) entry which is preliminary data.</text>
</comment>
<protein>
    <submittedName>
        <fullName evidence="7">Regulator of nonsense transcripts 1 homolog</fullName>
    </submittedName>
</protein>
<dbReference type="Gene3D" id="3.30.40.10">
    <property type="entry name" value="Zinc/RING finger domain, C3HC4 (zinc finger)"/>
    <property type="match status" value="1"/>
</dbReference>
<name>A0ABP0S955_9DINO</name>
<dbReference type="SMART" id="SM00184">
    <property type="entry name" value="RING"/>
    <property type="match status" value="1"/>
</dbReference>
<keyword evidence="1" id="KW-0547">Nucleotide-binding</keyword>
<organism evidence="7 8">
    <name type="scientific">Durusdinium trenchii</name>
    <dbReference type="NCBI Taxonomy" id="1381693"/>
    <lineage>
        <taxon>Eukaryota</taxon>
        <taxon>Sar</taxon>
        <taxon>Alveolata</taxon>
        <taxon>Dinophyceae</taxon>
        <taxon>Suessiales</taxon>
        <taxon>Symbiodiniaceae</taxon>
        <taxon>Durusdinium</taxon>
    </lineage>
</organism>
<accession>A0ABP0S955</accession>
<dbReference type="Pfam" id="PF13086">
    <property type="entry name" value="AAA_11"/>
    <property type="match status" value="1"/>
</dbReference>
<gene>
    <name evidence="7" type="ORF">SCF082_LOCUS50625</name>
</gene>
<keyword evidence="3" id="KW-0347">Helicase</keyword>
<dbReference type="EMBL" id="CAXAMM010043184">
    <property type="protein sequence ID" value="CAK9108895.1"/>
    <property type="molecule type" value="Genomic_DNA"/>
</dbReference>
<dbReference type="PANTHER" id="PTHR43788">
    <property type="entry name" value="DNA2/NAM7 HELICASE FAMILY MEMBER"/>
    <property type="match status" value="1"/>
</dbReference>
<evidence type="ECO:0000256" key="5">
    <source>
        <dbReference type="PROSITE-ProRule" id="PRU00175"/>
    </source>
</evidence>
<dbReference type="SUPFAM" id="SSF52540">
    <property type="entry name" value="P-loop containing nucleoside triphosphate hydrolases"/>
    <property type="match status" value="1"/>
</dbReference>
<keyword evidence="5" id="KW-0863">Zinc-finger</keyword>
<dbReference type="InterPro" id="IPR027417">
    <property type="entry name" value="P-loop_NTPase"/>
</dbReference>
<dbReference type="InterPro" id="IPR013083">
    <property type="entry name" value="Znf_RING/FYVE/PHD"/>
</dbReference>
<evidence type="ECO:0000256" key="3">
    <source>
        <dbReference type="ARBA" id="ARBA00022806"/>
    </source>
</evidence>
<dbReference type="Gene3D" id="3.40.50.300">
    <property type="entry name" value="P-loop containing nucleotide triphosphate hydrolases"/>
    <property type="match status" value="1"/>
</dbReference>
<keyword evidence="8" id="KW-1185">Reference proteome</keyword>
<dbReference type="InterPro" id="IPR050534">
    <property type="entry name" value="Coronavir_polyprotein_1ab"/>
</dbReference>
<sequence length="530" mass="58141">MATAGYLVTFRDHDESLDEGGDTWVSDFMYVSASMESPDAVELCSCLCPEAYAACLRQTREEPIVVTTPEEYAEAWRGLVEVEAAASAVEEGLGRHLTDVWVDWEESEGVTYGRFEVKAALLFAHKIKFRSAMPLGEWGSSWLCVRRHLKGGGVPWHGHGAVIKASFDEKDLIFAEEDDTWQDSGSSLRITFRVIATAPRRSGENGLASGYAPPVNGFYLLELIPKALAESCMALALEELPHCPLVQRLVLAGPSDERSLAPAPEVVEVAALLDSLNDSQRRAVHYALRHPLAQVQGPPGTGKTMTTAVLATCFAWQNMSSGENRAVLLCTPTNRAADCAASFVARVCRRYAERRLEARSAEGTQCAVCLGGKPNTITLCGHPFHQSCLAQALELGSRCPICRRRVKHIETGLRILRIYGNEHAGLEARKVFEVPEELRRFSLHWRCHGASDDEHCTAEARKTRKAYRASVMNSGEGANGAAKNRSNLPFLVRANGVDEVTPPTRFSRFAAKPCGGPRADQLRRTYQQAG</sequence>
<proteinExistence type="predicted"/>
<evidence type="ECO:0000313" key="8">
    <source>
        <dbReference type="Proteomes" id="UP001642464"/>
    </source>
</evidence>
<feature type="domain" description="RING-type" evidence="6">
    <location>
        <begin position="366"/>
        <end position="403"/>
    </location>
</feature>
<reference evidence="7 8" key="1">
    <citation type="submission" date="2024-02" db="EMBL/GenBank/DDBJ databases">
        <authorList>
            <person name="Chen Y."/>
            <person name="Shah S."/>
            <person name="Dougan E. K."/>
            <person name="Thang M."/>
            <person name="Chan C."/>
        </authorList>
    </citation>
    <scope>NUCLEOTIDE SEQUENCE [LARGE SCALE GENOMIC DNA]</scope>
</reference>